<dbReference type="GO" id="GO:0003700">
    <property type="term" value="F:DNA-binding transcription factor activity"/>
    <property type="evidence" value="ECO:0007669"/>
    <property type="project" value="InterPro"/>
</dbReference>
<dbReference type="CDD" id="cd00090">
    <property type="entry name" value="HTH_ARSR"/>
    <property type="match status" value="1"/>
</dbReference>
<proteinExistence type="predicted"/>
<evidence type="ECO:0000256" key="2">
    <source>
        <dbReference type="ARBA" id="ARBA00023125"/>
    </source>
</evidence>
<dbReference type="OrthoDB" id="7192471at2"/>
<keyword evidence="2" id="KW-0238">DNA-binding</keyword>
<dbReference type="KEGG" id="hni:W911_02160"/>
<dbReference type="PATRIC" id="fig|1029756.8.peg.459"/>
<dbReference type="InterPro" id="IPR001845">
    <property type="entry name" value="HTH_ArsR_DNA-bd_dom"/>
</dbReference>
<dbReference type="AlphaFoldDB" id="V5SA18"/>
<gene>
    <name evidence="5" type="ORF">W911_02160</name>
</gene>
<dbReference type="PROSITE" id="PS50987">
    <property type="entry name" value="HTH_ARSR_2"/>
    <property type="match status" value="1"/>
</dbReference>
<name>V5SA18_9HYPH</name>
<dbReference type="Pfam" id="PF12840">
    <property type="entry name" value="HTH_20"/>
    <property type="match status" value="1"/>
</dbReference>
<evidence type="ECO:0000256" key="3">
    <source>
        <dbReference type="ARBA" id="ARBA00023163"/>
    </source>
</evidence>
<reference evidence="5 6" key="1">
    <citation type="journal article" date="2014" name="Genome Announc.">
        <title>Complete Genome Sequence of Hyphomicrobium nitrativorans Strain NL23, a Denitrifying Bacterium Isolated from Biofilm of a Methanol-Fed Denitrification System Treating Seawater at the Montreal Biodome.</title>
        <authorList>
            <person name="Martineau C."/>
            <person name="Villeneuve C."/>
            <person name="Mauffrey F."/>
            <person name="Villemur R."/>
        </authorList>
    </citation>
    <scope>NUCLEOTIDE SEQUENCE [LARGE SCALE GENOMIC DNA]</scope>
    <source>
        <strain evidence="5">NL23</strain>
    </source>
</reference>
<accession>V5SA18</accession>
<dbReference type="InterPro" id="IPR051081">
    <property type="entry name" value="HTH_MetalResp_TranReg"/>
</dbReference>
<protein>
    <submittedName>
        <fullName evidence="5">ArsR family transcriptional regulator</fullName>
    </submittedName>
</protein>
<evidence type="ECO:0000259" key="4">
    <source>
        <dbReference type="PROSITE" id="PS50987"/>
    </source>
</evidence>
<organism evidence="5 6">
    <name type="scientific">Hyphomicrobium nitrativorans NL23</name>
    <dbReference type="NCBI Taxonomy" id="1029756"/>
    <lineage>
        <taxon>Bacteria</taxon>
        <taxon>Pseudomonadati</taxon>
        <taxon>Pseudomonadota</taxon>
        <taxon>Alphaproteobacteria</taxon>
        <taxon>Hyphomicrobiales</taxon>
        <taxon>Hyphomicrobiaceae</taxon>
        <taxon>Hyphomicrobium</taxon>
    </lineage>
</organism>
<evidence type="ECO:0000313" key="5">
    <source>
        <dbReference type="EMBL" id="AHB47478.1"/>
    </source>
</evidence>
<evidence type="ECO:0000313" key="6">
    <source>
        <dbReference type="Proteomes" id="UP000018542"/>
    </source>
</evidence>
<dbReference type="HOGENOM" id="CLU_097806_4_1_5"/>
<dbReference type="EMBL" id="CP006912">
    <property type="protein sequence ID" value="AHB47478.1"/>
    <property type="molecule type" value="Genomic_DNA"/>
</dbReference>
<dbReference type="PANTHER" id="PTHR33154">
    <property type="entry name" value="TRANSCRIPTIONAL REGULATOR, ARSR FAMILY"/>
    <property type="match status" value="1"/>
</dbReference>
<dbReference type="InterPro" id="IPR036388">
    <property type="entry name" value="WH-like_DNA-bd_sf"/>
</dbReference>
<keyword evidence="1" id="KW-0805">Transcription regulation</keyword>
<evidence type="ECO:0000256" key="1">
    <source>
        <dbReference type="ARBA" id="ARBA00023015"/>
    </source>
</evidence>
<dbReference type="InterPro" id="IPR011991">
    <property type="entry name" value="ArsR-like_HTH"/>
</dbReference>
<dbReference type="SUPFAM" id="SSF46785">
    <property type="entry name" value="Winged helix' DNA-binding domain"/>
    <property type="match status" value="1"/>
</dbReference>
<dbReference type="PANTHER" id="PTHR33154:SF12">
    <property type="entry name" value="TRANSCRIPTIONAL REGULATORY PROTEIN"/>
    <property type="match status" value="1"/>
</dbReference>
<dbReference type="SMART" id="SM00418">
    <property type="entry name" value="HTH_ARSR"/>
    <property type="match status" value="1"/>
</dbReference>
<dbReference type="Gene3D" id="1.10.10.10">
    <property type="entry name" value="Winged helix-like DNA-binding domain superfamily/Winged helix DNA-binding domain"/>
    <property type="match status" value="1"/>
</dbReference>
<keyword evidence="3" id="KW-0804">Transcription</keyword>
<dbReference type="PRINTS" id="PR00778">
    <property type="entry name" value="HTHARSR"/>
</dbReference>
<sequence>MQRPFLHPSTDDLRLESVLYALADPVRLEIVRRLATGDCPLNCSTAAPAHLAKSTQSHHFQILREAGLIRSERRGTEVVNTVRCAEIEAKFPGVVSAILKAAKPLPCPDA</sequence>
<dbReference type="GO" id="GO:0003677">
    <property type="term" value="F:DNA binding"/>
    <property type="evidence" value="ECO:0007669"/>
    <property type="project" value="UniProtKB-KW"/>
</dbReference>
<dbReference type="InterPro" id="IPR036390">
    <property type="entry name" value="WH_DNA-bd_sf"/>
</dbReference>
<feature type="domain" description="HTH arsR-type" evidence="4">
    <location>
        <begin position="7"/>
        <end position="102"/>
    </location>
</feature>
<keyword evidence="6" id="KW-1185">Reference proteome</keyword>
<dbReference type="Proteomes" id="UP000018542">
    <property type="component" value="Chromosome"/>
</dbReference>